<sequence length="83" mass="9398">MSSNAQKSSTFNSDGLRSFFKQFAVLVSSPETKATSVIFEEIDHQHVQIHARDEELKKAQNEILDLKEKKRVAIGGMSPWIHV</sequence>
<evidence type="ECO:0000313" key="1">
    <source>
        <dbReference type="EMBL" id="OKP12156.1"/>
    </source>
</evidence>
<name>A0A1Q5UI51_9EURO</name>
<gene>
    <name evidence="1" type="ORF">PENSUB_2316</name>
</gene>
<comment type="caution">
    <text evidence="1">The sequence shown here is derived from an EMBL/GenBank/DDBJ whole genome shotgun (WGS) entry which is preliminary data.</text>
</comment>
<protein>
    <submittedName>
        <fullName evidence="1">Uncharacterized protein</fullName>
    </submittedName>
</protein>
<dbReference type="AlphaFoldDB" id="A0A1Q5UI51"/>
<organism evidence="1 2">
    <name type="scientific">Penicillium subrubescens</name>
    <dbReference type="NCBI Taxonomy" id="1316194"/>
    <lineage>
        <taxon>Eukaryota</taxon>
        <taxon>Fungi</taxon>
        <taxon>Dikarya</taxon>
        <taxon>Ascomycota</taxon>
        <taxon>Pezizomycotina</taxon>
        <taxon>Eurotiomycetes</taxon>
        <taxon>Eurotiomycetidae</taxon>
        <taxon>Eurotiales</taxon>
        <taxon>Aspergillaceae</taxon>
        <taxon>Penicillium</taxon>
    </lineage>
</organism>
<dbReference type="EMBL" id="MNBE01000245">
    <property type="protein sequence ID" value="OKP12156.1"/>
    <property type="molecule type" value="Genomic_DNA"/>
</dbReference>
<evidence type="ECO:0000313" key="2">
    <source>
        <dbReference type="Proteomes" id="UP000186955"/>
    </source>
</evidence>
<accession>A0A1Q5UI51</accession>
<proteinExistence type="predicted"/>
<reference evidence="1 2" key="1">
    <citation type="submission" date="2016-10" db="EMBL/GenBank/DDBJ databases">
        <title>Genome sequence of the ascomycete fungus Penicillium subrubescens.</title>
        <authorList>
            <person name="De Vries R.P."/>
            <person name="Peng M."/>
            <person name="Dilokpimol A."/>
            <person name="Hilden K."/>
            <person name="Makela M.R."/>
            <person name="Grigoriev I."/>
            <person name="Riley R."/>
            <person name="Granchi Z."/>
        </authorList>
    </citation>
    <scope>NUCLEOTIDE SEQUENCE [LARGE SCALE GENOMIC DNA]</scope>
    <source>
        <strain evidence="1 2">CBS 132785</strain>
    </source>
</reference>
<dbReference type="Proteomes" id="UP000186955">
    <property type="component" value="Unassembled WGS sequence"/>
</dbReference>
<keyword evidence="2" id="KW-1185">Reference proteome</keyword>